<name>A0A6M8F5L1_9GAMM</name>
<dbReference type="KEGG" id="pcam:HNE05_03825"/>
<keyword evidence="1" id="KW-0812">Transmembrane</keyword>
<keyword evidence="3" id="KW-1185">Reference proteome</keyword>
<sequence>MYTLLDFKDKNLAAYLNSALRRHGLDSYVFPSGFGPEGEEIFSISCLQPSELKQGRYLIYSSRYFLNDIAPEAASELREIRNKHTQGILKLLTSKPAIIASALAMTAAALGYIFDL</sequence>
<organism evidence="2 3">
    <name type="scientific">Aquipseudomonas campi</name>
    <dbReference type="NCBI Taxonomy" id="2731681"/>
    <lineage>
        <taxon>Bacteria</taxon>
        <taxon>Pseudomonadati</taxon>
        <taxon>Pseudomonadota</taxon>
        <taxon>Gammaproteobacteria</taxon>
        <taxon>Pseudomonadales</taxon>
        <taxon>Pseudomonadaceae</taxon>
        <taxon>Aquipseudomonas</taxon>
    </lineage>
</organism>
<accession>A0A6M8F5L1</accession>
<dbReference type="AlphaFoldDB" id="A0A6M8F5L1"/>
<protein>
    <submittedName>
        <fullName evidence="2">Uncharacterized protein</fullName>
    </submittedName>
</protein>
<dbReference type="RefSeq" id="WP_173204394.1">
    <property type="nucleotide sequence ID" value="NZ_CP053697.2"/>
</dbReference>
<evidence type="ECO:0000256" key="1">
    <source>
        <dbReference type="SAM" id="Phobius"/>
    </source>
</evidence>
<evidence type="ECO:0000313" key="3">
    <source>
        <dbReference type="Proteomes" id="UP000501379"/>
    </source>
</evidence>
<keyword evidence="1" id="KW-0472">Membrane</keyword>
<keyword evidence="1" id="KW-1133">Transmembrane helix</keyword>
<proteinExistence type="predicted"/>
<reference evidence="2" key="1">
    <citation type="submission" date="2020-07" db="EMBL/GenBank/DDBJ databases">
        <title>Nitrate ammonifying Pseudomonas campi sp. nov. isolated from German agricultural grassland.</title>
        <authorList>
            <person name="Timsy T."/>
            <person name="Ulrich A."/>
            <person name="Spanner T."/>
            <person name="Foesel B."/>
            <person name="Kolb S."/>
            <person name="Horn M.A."/>
            <person name="Behrendt U."/>
        </authorList>
    </citation>
    <scope>NUCLEOTIDE SEQUENCE</scope>
    <source>
        <strain evidence="2">S1-A32-2</strain>
    </source>
</reference>
<gene>
    <name evidence="2" type="ORF">HNE05_03825</name>
</gene>
<feature type="transmembrane region" description="Helical" evidence="1">
    <location>
        <begin position="97"/>
        <end position="114"/>
    </location>
</feature>
<dbReference type="Proteomes" id="UP000501379">
    <property type="component" value="Chromosome"/>
</dbReference>
<evidence type="ECO:0000313" key="2">
    <source>
        <dbReference type="EMBL" id="QKE62521.1"/>
    </source>
</evidence>
<dbReference type="EMBL" id="CP053697">
    <property type="protein sequence ID" value="QKE62521.1"/>
    <property type="molecule type" value="Genomic_DNA"/>
</dbReference>